<dbReference type="EMBL" id="JADIMV010000054">
    <property type="protein sequence ID" value="MBO8439622.1"/>
    <property type="molecule type" value="Genomic_DNA"/>
</dbReference>
<protein>
    <submittedName>
        <fullName evidence="2">3'-5' exonuclease</fullName>
    </submittedName>
</protein>
<keyword evidence="2" id="KW-0269">Exonuclease</keyword>
<comment type="caution">
    <text evidence="2">The sequence shown here is derived from an EMBL/GenBank/DDBJ whole genome shotgun (WGS) entry which is preliminary data.</text>
</comment>
<reference evidence="2" key="2">
    <citation type="journal article" date="2021" name="PeerJ">
        <title>Extensive microbial diversity within the chicken gut microbiome revealed by metagenomics and culture.</title>
        <authorList>
            <person name="Gilroy R."/>
            <person name="Ravi A."/>
            <person name="Getino M."/>
            <person name="Pursley I."/>
            <person name="Horton D.L."/>
            <person name="Alikhan N.F."/>
            <person name="Baker D."/>
            <person name="Gharbi K."/>
            <person name="Hall N."/>
            <person name="Watson M."/>
            <person name="Adriaenssens E.M."/>
            <person name="Foster-Nyarko E."/>
            <person name="Jarju S."/>
            <person name="Secka A."/>
            <person name="Antonio M."/>
            <person name="Oren A."/>
            <person name="Chaudhuri R.R."/>
            <person name="La Ragione R."/>
            <person name="Hildebrand F."/>
            <person name="Pallen M.J."/>
        </authorList>
    </citation>
    <scope>NUCLEOTIDE SEQUENCE</scope>
    <source>
        <strain evidence="2">3924</strain>
    </source>
</reference>
<sequence length="242" mass="27666">MMLDRILFLDIETVPCAERMGQMSEEMQELWRIKFAQLQGRMPERFTAEQTPEEGFACGAGVYAEFAKVACISVGFVYMSGTERRVRLKSFCGDDEKTVLEGFAALVNKFMVSKDYSVCGHNIKEFDMPFIMRRMLVNGIRIPAAINVMGRKPWETNFIDTMEMWKFGDFKSFTSLRLLAALFGVPSPKDDIDGSQVADVYYREHDLKRIATYCQKDVLTTIQIYLRMNGEAIIAAEAVEYV</sequence>
<dbReference type="SUPFAM" id="SSF53098">
    <property type="entry name" value="Ribonuclease H-like"/>
    <property type="match status" value="1"/>
</dbReference>
<dbReference type="Pfam" id="PF10108">
    <property type="entry name" value="DNA_pol_B_exo2"/>
    <property type="match status" value="1"/>
</dbReference>
<dbReference type="InterPro" id="IPR036397">
    <property type="entry name" value="RNaseH_sf"/>
</dbReference>
<feature type="domain" description="Predicted 3'-5' exonuclease PolB-like" evidence="1">
    <location>
        <begin position="71"/>
        <end position="229"/>
    </location>
</feature>
<dbReference type="Gene3D" id="3.30.420.10">
    <property type="entry name" value="Ribonuclease H-like superfamily/Ribonuclease H"/>
    <property type="match status" value="1"/>
</dbReference>
<dbReference type="Proteomes" id="UP000712007">
    <property type="component" value="Unassembled WGS sequence"/>
</dbReference>
<dbReference type="AlphaFoldDB" id="A0A940IEI0"/>
<gene>
    <name evidence="2" type="ORF">IAC51_03120</name>
</gene>
<reference evidence="2" key="1">
    <citation type="submission" date="2020-10" db="EMBL/GenBank/DDBJ databases">
        <authorList>
            <person name="Gilroy R."/>
        </authorList>
    </citation>
    <scope>NUCLEOTIDE SEQUENCE</scope>
    <source>
        <strain evidence="2">3924</strain>
    </source>
</reference>
<keyword evidence="2" id="KW-0378">Hydrolase</keyword>
<name>A0A940IEI0_9BACT</name>
<evidence type="ECO:0000259" key="1">
    <source>
        <dbReference type="Pfam" id="PF10108"/>
    </source>
</evidence>
<evidence type="ECO:0000313" key="3">
    <source>
        <dbReference type="Proteomes" id="UP000712007"/>
    </source>
</evidence>
<dbReference type="InterPro" id="IPR012337">
    <property type="entry name" value="RNaseH-like_sf"/>
</dbReference>
<dbReference type="CDD" id="cd05782">
    <property type="entry name" value="DNA_polB_like1_exo"/>
    <property type="match status" value="1"/>
</dbReference>
<evidence type="ECO:0000313" key="2">
    <source>
        <dbReference type="EMBL" id="MBO8439622.1"/>
    </source>
</evidence>
<dbReference type="GO" id="GO:0004527">
    <property type="term" value="F:exonuclease activity"/>
    <property type="evidence" value="ECO:0007669"/>
    <property type="project" value="UniProtKB-KW"/>
</dbReference>
<dbReference type="GO" id="GO:0003676">
    <property type="term" value="F:nucleic acid binding"/>
    <property type="evidence" value="ECO:0007669"/>
    <property type="project" value="InterPro"/>
</dbReference>
<accession>A0A940IEI0</accession>
<organism evidence="2 3">
    <name type="scientific">Candidatus Aphodosoma intestinipullorum</name>
    <dbReference type="NCBI Taxonomy" id="2840674"/>
    <lineage>
        <taxon>Bacteria</taxon>
        <taxon>Pseudomonadati</taxon>
        <taxon>Bacteroidota</taxon>
        <taxon>Bacteroidia</taxon>
        <taxon>Bacteroidales</taxon>
        <taxon>Candidatus Aphodosoma</taxon>
    </lineage>
</organism>
<dbReference type="InterPro" id="IPR019288">
    <property type="entry name" value="3'-5'_exonuclease_PolB-like"/>
</dbReference>
<proteinExistence type="predicted"/>
<keyword evidence="2" id="KW-0540">Nuclease</keyword>